<proteinExistence type="predicted"/>
<gene>
    <name evidence="2" type="ORF">HMPREF1541_06941</name>
</gene>
<sequence>MPLAYVHLVHLSSSISLPAAIRALSSANPPPLILSRVIRWMIVPSTIDTSLLRTPWDLLLITSSPKLPSAIHPHLLSHYSLQVGIPSRLTNSLPSHNQALLHPEPKAVPALTGSLDKPRLGSTSQTLELSSDLFEWIEAFKQTHVGSGAMSMLNLLAFKPGAEHHESYKRYGQAFASSIGKRRGGDAKLVGNVVHAKSSSTSGSASSITEAKEWSGTKTVGNGGNNETAERWDEFALAHYPSIEHFADMLASEDYQAVNLKDRVPSLRDTCILCTSEIAVEEILQQDAGKSKL</sequence>
<dbReference type="HOGENOM" id="CLU_085773_0_0_1"/>
<evidence type="ECO:0000313" key="3">
    <source>
        <dbReference type="Proteomes" id="UP000030752"/>
    </source>
</evidence>
<dbReference type="PANTHER" id="PTHR40257:SF1">
    <property type="entry name" value="DUF1330 DOMAIN-CONTAINING PROTEIN"/>
    <property type="match status" value="1"/>
</dbReference>
<dbReference type="GeneID" id="19974280"/>
<dbReference type="eggNOG" id="ENOG502RYGD">
    <property type="taxonomic scope" value="Eukaryota"/>
</dbReference>
<dbReference type="EMBL" id="KB822722">
    <property type="protein sequence ID" value="ETN38899.1"/>
    <property type="molecule type" value="Genomic_DNA"/>
</dbReference>
<dbReference type="RefSeq" id="XP_008719488.1">
    <property type="nucleotide sequence ID" value="XM_008721266.1"/>
</dbReference>
<evidence type="ECO:0008006" key="4">
    <source>
        <dbReference type="Google" id="ProtNLM"/>
    </source>
</evidence>
<dbReference type="InParanoid" id="W2RT73"/>
<accession>W2RT73</accession>
<evidence type="ECO:0000256" key="1">
    <source>
        <dbReference type="SAM" id="MobiDB-lite"/>
    </source>
</evidence>
<dbReference type="OrthoDB" id="265717at2759"/>
<reference evidence="2 3" key="1">
    <citation type="submission" date="2013-03" db="EMBL/GenBank/DDBJ databases">
        <title>The Genome Sequence of Phialophora europaea CBS 101466.</title>
        <authorList>
            <consortium name="The Broad Institute Genomics Platform"/>
            <person name="Cuomo C."/>
            <person name="de Hoog S."/>
            <person name="Gorbushina A."/>
            <person name="Walker B."/>
            <person name="Young S.K."/>
            <person name="Zeng Q."/>
            <person name="Gargeya S."/>
            <person name="Fitzgerald M."/>
            <person name="Haas B."/>
            <person name="Abouelleil A."/>
            <person name="Allen A.W."/>
            <person name="Alvarado L."/>
            <person name="Arachchi H.M."/>
            <person name="Berlin A.M."/>
            <person name="Chapman S.B."/>
            <person name="Gainer-Dewar J."/>
            <person name="Goldberg J."/>
            <person name="Griggs A."/>
            <person name="Gujja S."/>
            <person name="Hansen M."/>
            <person name="Howarth C."/>
            <person name="Imamovic A."/>
            <person name="Ireland A."/>
            <person name="Larimer J."/>
            <person name="McCowan C."/>
            <person name="Murphy C."/>
            <person name="Pearson M."/>
            <person name="Poon T.W."/>
            <person name="Priest M."/>
            <person name="Roberts A."/>
            <person name="Saif S."/>
            <person name="Shea T."/>
            <person name="Sisk P."/>
            <person name="Sykes S."/>
            <person name="Wortman J."/>
            <person name="Nusbaum C."/>
            <person name="Birren B."/>
        </authorList>
    </citation>
    <scope>NUCLEOTIDE SEQUENCE [LARGE SCALE GENOMIC DNA]</scope>
    <source>
        <strain evidence="2 3">CBS 101466</strain>
    </source>
</reference>
<feature type="region of interest" description="Disordered" evidence="1">
    <location>
        <begin position="201"/>
        <end position="227"/>
    </location>
</feature>
<dbReference type="VEuPathDB" id="FungiDB:HMPREF1541_06941"/>
<dbReference type="PANTHER" id="PTHR40257">
    <property type="match status" value="1"/>
</dbReference>
<dbReference type="Gene3D" id="3.30.70.100">
    <property type="match status" value="1"/>
</dbReference>
<dbReference type="AlphaFoldDB" id="W2RT73"/>
<evidence type="ECO:0000313" key="2">
    <source>
        <dbReference type="EMBL" id="ETN38899.1"/>
    </source>
</evidence>
<name>W2RT73_CYPE1</name>
<dbReference type="Proteomes" id="UP000030752">
    <property type="component" value="Unassembled WGS sequence"/>
</dbReference>
<keyword evidence="3" id="KW-1185">Reference proteome</keyword>
<protein>
    <recommendedName>
        <fullName evidence="4">EthD domain-containing protein</fullName>
    </recommendedName>
</protein>
<organism evidence="2 3">
    <name type="scientific">Cyphellophora europaea (strain CBS 101466)</name>
    <name type="common">Phialophora europaea</name>
    <dbReference type="NCBI Taxonomy" id="1220924"/>
    <lineage>
        <taxon>Eukaryota</taxon>
        <taxon>Fungi</taxon>
        <taxon>Dikarya</taxon>
        <taxon>Ascomycota</taxon>
        <taxon>Pezizomycotina</taxon>
        <taxon>Eurotiomycetes</taxon>
        <taxon>Chaetothyriomycetidae</taxon>
        <taxon>Chaetothyriales</taxon>
        <taxon>Cyphellophoraceae</taxon>
        <taxon>Cyphellophora</taxon>
    </lineage>
</organism>